<dbReference type="PROSITE" id="PS50181">
    <property type="entry name" value="FBOX"/>
    <property type="match status" value="1"/>
</dbReference>
<keyword evidence="2" id="KW-1185">Reference proteome</keyword>
<dbReference type="WBParaSite" id="PTRK_0001197300.1">
    <property type="protein sequence ID" value="PTRK_0001197300.1"/>
    <property type="gene ID" value="PTRK_0001197300"/>
</dbReference>
<evidence type="ECO:0000259" key="1">
    <source>
        <dbReference type="PROSITE" id="PS50181"/>
    </source>
</evidence>
<name>A0A0N4ZTX1_PARTI</name>
<dbReference type="Proteomes" id="UP000038045">
    <property type="component" value="Unplaced"/>
</dbReference>
<accession>A0A0N4ZTX1</accession>
<dbReference type="AlphaFoldDB" id="A0A0N4ZTX1"/>
<dbReference type="InterPro" id="IPR036047">
    <property type="entry name" value="F-box-like_dom_sf"/>
</dbReference>
<protein>
    <submittedName>
        <fullName evidence="3">F-box domain-containing protein</fullName>
    </submittedName>
</protein>
<dbReference type="SUPFAM" id="SSF81383">
    <property type="entry name" value="F-box domain"/>
    <property type="match status" value="1"/>
</dbReference>
<dbReference type="CDD" id="cd09917">
    <property type="entry name" value="F-box_SF"/>
    <property type="match status" value="1"/>
</dbReference>
<dbReference type="InterPro" id="IPR001810">
    <property type="entry name" value="F-box_dom"/>
</dbReference>
<dbReference type="InterPro" id="IPR037238">
    <property type="entry name" value="YbiA-like_sf"/>
</dbReference>
<evidence type="ECO:0000313" key="2">
    <source>
        <dbReference type="Proteomes" id="UP000038045"/>
    </source>
</evidence>
<dbReference type="InterPro" id="IPR012816">
    <property type="entry name" value="NADAR"/>
</dbReference>
<proteinExistence type="predicted"/>
<dbReference type="SUPFAM" id="SSF143990">
    <property type="entry name" value="YbiA-like"/>
    <property type="match status" value="1"/>
</dbReference>
<evidence type="ECO:0000313" key="3">
    <source>
        <dbReference type="WBParaSite" id="PTRK_0001197300.1"/>
    </source>
</evidence>
<dbReference type="Pfam" id="PF08719">
    <property type="entry name" value="NADAR"/>
    <property type="match status" value="1"/>
</dbReference>
<sequence length="372" mass="43191">MTLDALPDEILLKIMGYLDGENCHNMSSMNKNFYNLYYNNFDIINKYIISTIIVEENLKNFLVTTSYVRRASRLNKYCTSKFNLENECTFRNLMKHVAYSNLDVFKILLNGNGEFFFDKLSPIDLSRLNGINLKLIIKTLERPNKLLNFLSSCQLSFNNISIEKYGLNEVGKIKDEFYVDIGLGCSDMDLFTNTIKFHELNIIYRNISDSLFSNLYPALLIGRFGVTFTCVEQMFQHRKAMHFKDYETATQIMDCTYPTKIIEMGKLARNYIDAKWNVVRENIMMEALKIKFKMSPFKEAIINYPIRNDGEIRTFLEGSGNKFWGTTIRTSGGLFGTEKIQVCGIKNVMGKMMDSIRENIVFKKKKKSHNNN</sequence>
<dbReference type="Gene3D" id="1.10.357.40">
    <property type="entry name" value="YbiA-like"/>
    <property type="match status" value="1"/>
</dbReference>
<dbReference type="Pfam" id="PF00646">
    <property type="entry name" value="F-box"/>
    <property type="match status" value="1"/>
</dbReference>
<feature type="domain" description="F-box" evidence="1">
    <location>
        <begin position="1"/>
        <end position="47"/>
    </location>
</feature>
<dbReference type="CDD" id="cd15457">
    <property type="entry name" value="NADAR"/>
    <property type="match status" value="1"/>
</dbReference>
<organism evidence="2 3">
    <name type="scientific">Parastrongyloides trichosuri</name>
    <name type="common">Possum-specific nematode worm</name>
    <dbReference type="NCBI Taxonomy" id="131310"/>
    <lineage>
        <taxon>Eukaryota</taxon>
        <taxon>Metazoa</taxon>
        <taxon>Ecdysozoa</taxon>
        <taxon>Nematoda</taxon>
        <taxon>Chromadorea</taxon>
        <taxon>Rhabditida</taxon>
        <taxon>Tylenchina</taxon>
        <taxon>Panagrolaimomorpha</taxon>
        <taxon>Strongyloidoidea</taxon>
        <taxon>Strongyloididae</taxon>
        <taxon>Parastrongyloides</taxon>
    </lineage>
</organism>
<reference evidence="3" key="1">
    <citation type="submission" date="2017-02" db="UniProtKB">
        <authorList>
            <consortium name="WormBaseParasite"/>
        </authorList>
    </citation>
    <scope>IDENTIFICATION</scope>
</reference>